<dbReference type="GO" id="GO:0005634">
    <property type="term" value="C:nucleus"/>
    <property type="evidence" value="ECO:0007669"/>
    <property type="project" value="UniProtKB-SubCell"/>
</dbReference>
<evidence type="ECO:0000256" key="7">
    <source>
        <dbReference type="ARBA" id="ARBA00023054"/>
    </source>
</evidence>
<feature type="coiled-coil region" evidence="14">
    <location>
        <begin position="230"/>
        <end position="354"/>
    </location>
</feature>
<keyword evidence="6" id="KW-0282">Flagellum</keyword>
<evidence type="ECO:0000259" key="16">
    <source>
        <dbReference type="Pfam" id="PF13868"/>
    </source>
</evidence>
<keyword evidence="8" id="KW-0969">Cilium</keyword>
<dbReference type="InterPro" id="IPR043597">
    <property type="entry name" value="TPH_dom"/>
</dbReference>
<dbReference type="Pfam" id="PF13868">
    <property type="entry name" value="TPH"/>
    <property type="match status" value="1"/>
</dbReference>
<evidence type="ECO:0000313" key="18">
    <source>
        <dbReference type="Proteomes" id="UP000694408"/>
    </source>
</evidence>
<evidence type="ECO:0000256" key="10">
    <source>
        <dbReference type="ARBA" id="ARBA00023242"/>
    </source>
</evidence>
<keyword evidence="7 14" id="KW-0175">Coiled coil</keyword>
<feature type="region of interest" description="Disordered" evidence="15">
    <location>
        <begin position="151"/>
        <end position="172"/>
    </location>
</feature>
<keyword evidence="10" id="KW-0539">Nucleus</keyword>
<dbReference type="PANTHER" id="PTHR19265">
    <property type="entry name" value="MEIOSIS-SPECIFIC NUCLEAR STRUCTURAL PROTEIN 1"/>
    <property type="match status" value="1"/>
</dbReference>
<keyword evidence="18" id="KW-1185">Reference proteome</keyword>
<evidence type="ECO:0000256" key="15">
    <source>
        <dbReference type="SAM" id="MobiDB-lite"/>
    </source>
</evidence>
<dbReference type="AlphaFoldDB" id="A0A8C5JLF9"/>
<evidence type="ECO:0000256" key="13">
    <source>
        <dbReference type="ARBA" id="ARBA00046114"/>
    </source>
</evidence>
<keyword evidence="11" id="KW-0469">Meiosis</keyword>
<evidence type="ECO:0000256" key="12">
    <source>
        <dbReference type="ARBA" id="ARBA00023273"/>
    </source>
</evidence>
<comment type="function">
    <text evidence="13">Microtubule inner protein (MIP) part of the dynein-decorated doublet microtubules (DMTs) in cilia axoneme, which is required for motile cilia beating. May play a role in the control of meiotic division and germ cell differentiation through regulation of pairing and recombination during meiosis. Required for sperm flagella assembly. May play a role in the assembly and function of the outer dynein arm-docking complex (ODA-DC). ODA-DC mediates outer dynein arms (ODA) binding onto the axonemal doublet microtubules.</text>
</comment>
<dbReference type="GO" id="GO:0031514">
    <property type="term" value="C:motile cilium"/>
    <property type="evidence" value="ECO:0007669"/>
    <property type="project" value="TreeGrafter"/>
</dbReference>
<evidence type="ECO:0000256" key="2">
    <source>
        <dbReference type="ARBA" id="ARBA00004611"/>
    </source>
</evidence>
<keyword evidence="12" id="KW-0966">Cell projection</keyword>
<dbReference type="Ensembl" id="ENSJHYT00000026140.1">
    <property type="protein sequence ID" value="ENSJHYP00000021645.1"/>
    <property type="gene ID" value="ENSJHYG00000016370.1"/>
</dbReference>
<accession>A0A8C5JLF9</accession>
<evidence type="ECO:0000256" key="4">
    <source>
        <dbReference type="ARBA" id="ARBA00014813"/>
    </source>
</evidence>
<feature type="coiled-coil region" evidence="14">
    <location>
        <begin position="392"/>
        <end position="428"/>
    </location>
</feature>
<evidence type="ECO:0000256" key="14">
    <source>
        <dbReference type="SAM" id="Coils"/>
    </source>
</evidence>
<comment type="similarity">
    <text evidence="3">Belongs to the MNS1 family.</text>
</comment>
<reference evidence="17" key="2">
    <citation type="submission" date="2025-09" db="UniProtKB">
        <authorList>
            <consortium name="Ensembl"/>
        </authorList>
    </citation>
    <scope>IDENTIFICATION</scope>
</reference>
<sequence>MGSGSRGCPAPPPLPCCPQASEEREWGRRAARLRAELERERRLDEELRAAEESRKQRALQLEREQKLAAELARRDLEKTRDEKIRQQVRANSLELRELESKLKSAYMNKERAAQIAEKKAIHSENMKWEDEVAQAMKEDYDRYLKEEMSAELKRNQEKKTYQQELDKQVEEQEKKKQEAYEEFLREKHMIDEIVKKIYEEEQIKKQRKLDKIRETQTYIEEFIKEQAIWRKRKQEEMEEENRKIMEFANMQRQREDDWMAKVRDSEEKKQRVQNMLAKTMEREEQRRKEREQILQDLYMEEQEAMERKKEMAEIEKRIRQRLDLRQAYEKQVALKAAEEEARREEDRALQQQILAQLAEEDRIKQLNAQKWRMKQLEHKMAVEKILEDRRKQGIAEKERELEERELEKKRQERIRAIIEEERQKLLKEHAWKLLGYLPRVCELYFKYLYLNTLNTCPCAVLTLFTPVSKRMQLNVVFWQKKRGHRL</sequence>
<feature type="domain" description="Trichohyalin-plectin-homology" evidence="16">
    <location>
        <begin position="89"/>
        <end position="439"/>
    </location>
</feature>
<evidence type="ECO:0000256" key="8">
    <source>
        <dbReference type="ARBA" id="ARBA00023069"/>
    </source>
</evidence>
<organism evidence="17 18">
    <name type="scientific">Junco hyemalis</name>
    <name type="common">Dark-eyed junco</name>
    <dbReference type="NCBI Taxonomy" id="40217"/>
    <lineage>
        <taxon>Eukaryota</taxon>
        <taxon>Metazoa</taxon>
        <taxon>Chordata</taxon>
        <taxon>Craniata</taxon>
        <taxon>Vertebrata</taxon>
        <taxon>Euteleostomi</taxon>
        <taxon>Archelosauria</taxon>
        <taxon>Archosauria</taxon>
        <taxon>Dinosauria</taxon>
        <taxon>Saurischia</taxon>
        <taxon>Theropoda</taxon>
        <taxon>Coelurosauria</taxon>
        <taxon>Aves</taxon>
        <taxon>Neognathae</taxon>
        <taxon>Neoaves</taxon>
        <taxon>Telluraves</taxon>
        <taxon>Australaves</taxon>
        <taxon>Passeriformes</taxon>
        <taxon>Passerellidae</taxon>
        <taxon>Junco</taxon>
    </lineage>
</organism>
<dbReference type="GO" id="GO:0044782">
    <property type="term" value="P:cilium organization"/>
    <property type="evidence" value="ECO:0007669"/>
    <property type="project" value="TreeGrafter"/>
</dbReference>
<keyword evidence="9" id="KW-0206">Cytoskeleton</keyword>
<evidence type="ECO:0000256" key="9">
    <source>
        <dbReference type="ARBA" id="ARBA00023212"/>
    </source>
</evidence>
<evidence type="ECO:0000256" key="6">
    <source>
        <dbReference type="ARBA" id="ARBA00022846"/>
    </source>
</evidence>
<reference evidence="17" key="1">
    <citation type="submission" date="2025-08" db="UniProtKB">
        <authorList>
            <consortium name="Ensembl"/>
        </authorList>
    </citation>
    <scope>IDENTIFICATION</scope>
</reference>
<protein>
    <recommendedName>
        <fullName evidence="4">Meiosis-specific nuclear structural protein 1</fullName>
    </recommendedName>
</protein>
<dbReference type="InterPro" id="IPR026504">
    <property type="entry name" value="MNS1"/>
</dbReference>
<feature type="region of interest" description="Disordered" evidence="15">
    <location>
        <begin position="1"/>
        <end position="23"/>
    </location>
</feature>
<comment type="subcellular location">
    <subcellularLocation>
        <location evidence="2">Cytoplasm</location>
        <location evidence="2">Cytoskeleton</location>
        <location evidence="2">Flagellum axoneme</location>
    </subcellularLocation>
    <subcellularLocation>
        <location evidence="1">Nucleus</location>
    </subcellularLocation>
</comment>
<evidence type="ECO:0000256" key="5">
    <source>
        <dbReference type="ARBA" id="ARBA00022490"/>
    </source>
</evidence>
<keyword evidence="5" id="KW-0963">Cytoplasm</keyword>
<evidence type="ECO:0000256" key="1">
    <source>
        <dbReference type="ARBA" id="ARBA00004123"/>
    </source>
</evidence>
<dbReference type="Proteomes" id="UP000694408">
    <property type="component" value="Unplaced"/>
</dbReference>
<evidence type="ECO:0000256" key="11">
    <source>
        <dbReference type="ARBA" id="ARBA00023254"/>
    </source>
</evidence>
<name>A0A8C5JLF9_JUNHY</name>
<evidence type="ECO:0000256" key="3">
    <source>
        <dbReference type="ARBA" id="ARBA00009158"/>
    </source>
</evidence>
<proteinExistence type="inferred from homology"/>
<dbReference type="GO" id="GO:0051321">
    <property type="term" value="P:meiotic cell cycle"/>
    <property type="evidence" value="ECO:0007669"/>
    <property type="project" value="UniProtKB-KW"/>
</dbReference>
<evidence type="ECO:0000313" key="17">
    <source>
        <dbReference type="Ensembl" id="ENSJHYP00000021645.1"/>
    </source>
</evidence>
<dbReference type="PANTHER" id="PTHR19265:SF0">
    <property type="entry name" value="MEIOSIS-SPECIFIC NUCLEAR STRUCTURAL PROTEIN 1"/>
    <property type="match status" value="1"/>
</dbReference>